<dbReference type="Gramene" id="TraesMAC3D03G01843320.1">
    <property type="protein sequence ID" value="TraesMAC3D03G01843320.1.CDS1"/>
    <property type="gene ID" value="TraesMAC3D03G01843320"/>
</dbReference>
<dbReference type="OrthoDB" id="726053at2759"/>
<accession>A0A3B6GQ39</accession>
<dbReference type="Gramene" id="TraesPARA_EIv1.0_1083490.1">
    <property type="protein sequence ID" value="TraesPARA_EIv1.0_1083490.1.CDS1"/>
    <property type="gene ID" value="TraesPARA_EIv1.0_1083490"/>
</dbReference>
<dbReference type="InterPro" id="IPR013083">
    <property type="entry name" value="Znf_RING/FYVE/PHD"/>
</dbReference>
<keyword evidence="8 13" id="KW-0863">Zinc-finger</keyword>
<dbReference type="Gramene" id="TraesCLE_scaffold_096586_01G000200.1">
    <property type="protein sequence ID" value="TraesCLE_scaffold_096586_01G000200.1"/>
    <property type="gene ID" value="TraesCLE_scaffold_096586_01G000200"/>
</dbReference>
<dbReference type="Gramene" id="TraesARI3D03G01877590.1">
    <property type="protein sequence ID" value="TraesARI3D03G01877590.1.CDS1"/>
    <property type="gene ID" value="TraesARI3D03G01877590"/>
</dbReference>
<dbReference type="EC" id="2.3.2.27" evidence="4"/>
<dbReference type="CDD" id="cd16461">
    <property type="entry name" value="RING-H2_EL5-like"/>
    <property type="match status" value="1"/>
</dbReference>
<dbReference type="EnsemblPlants" id="TraesCS3D02G147700.1">
    <property type="protein sequence ID" value="TraesCS3D02G147700.1.cds1"/>
    <property type="gene ID" value="TraesCS3D02G147700"/>
</dbReference>
<dbReference type="GO" id="GO:0008270">
    <property type="term" value="F:zinc ion binding"/>
    <property type="evidence" value="ECO:0007669"/>
    <property type="project" value="UniProtKB-KW"/>
</dbReference>
<evidence type="ECO:0000259" key="14">
    <source>
        <dbReference type="PROSITE" id="PS50089"/>
    </source>
</evidence>
<evidence type="ECO:0000256" key="6">
    <source>
        <dbReference type="ARBA" id="ARBA00022692"/>
    </source>
</evidence>
<dbReference type="PANTHER" id="PTHR46913">
    <property type="entry name" value="RING-H2 FINGER PROTEIN ATL16"/>
    <property type="match status" value="1"/>
</dbReference>
<keyword evidence="5" id="KW-0808">Transferase</keyword>
<evidence type="ECO:0000256" key="3">
    <source>
        <dbReference type="ARBA" id="ARBA00004906"/>
    </source>
</evidence>
<evidence type="ECO:0000256" key="5">
    <source>
        <dbReference type="ARBA" id="ARBA00022679"/>
    </source>
</evidence>
<sequence length="146" mass="15258">MATTAHVAVDMAGFLVRVYSGWGVELAAVSLAAFLLRYAVVPYANHLVASLSGLSEVVASDAVVASYCYASGLDGATISRLPSFVAGRPGDAAAVGTTDCPVCLGAVEEGETVRALPVCRHAFHARCVDAWLRLRPTCPVCRATFR</sequence>
<dbReference type="OMA" id="CCTHAFH"/>
<name>A0A3B6GQ39_WHEAT</name>
<evidence type="ECO:0000256" key="12">
    <source>
        <dbReference type="ARBA" id="ARBA00023136"/>
    </source>
</evidence>
<dbReference type="Gramene" id="TraesWEE_scaffold_093621_01G000200.1">
    <property type="protein sequence ID" value="TraesWEE_scaffold_093621_01G000200.1"/>
    <property type="gene ID" value="TraesWEE_scaffold_093621_01G000200"/>
</dbReference>
<keyword evidence="9" id="KW-0833">Ubl conjugation pathway</keyword>
<dbReference type="Gene3D" id="3.30.40.10">
    <property type="entry name" value="Zinc/RING finger domain, C3HC4 (zinc finger)"/>
    <property type="match status" value="1"/>
</dbReference>
<keyword evidence="10" id="KW-0862">Zinc</keyword>
<dbReference type="Gramene" id="TraesLDM3D03G01843280.1">
    <property type="protein sequence ID" value="TraesLDM3D03G01843280.1.CDS1"/>
    <property type="gene ID" value="TraesLDM3D03G01843280"/>
</dbReference>
<dbReference type="Gramene" id="TraesSYM3D03G01867660.1">
    <property type="protein sequence ID" value="TraesSYM3D03G01867660.1.CDS1"/>
    <property type="gene ID" value="TraesSYM3D03G01867660"/>
</dbReference>
<evidence type="ECO:0000313" key="15">
    <source>
        <dbReference type="EnsemblPlants" id="TraesCS3D02G147700.1.cds1"/>
    </source>
</evidence>
<comment type="catalytic activity">
    <reaction evidence="1">
        <text>S-ubiquitinyl-[E2 ubiquitin-conjugating enzyme]-L-cysteine + [acceptor protein]-L-lysine = [E2 ubiquitin-conjugating enzyme]-L-cysteine + N(6)-ubiquitinyl-[acceptor protein]-L-lysine.</text>
        <dbReference type="EC" id="2.3.2.27"/>
    </reaction>
</comment>
<evidence type="ECO:0000256" key="9">
    <source>
        <dbReference type="ARBA" id="ARBA00022786"/>
    </source>
</evidence>
<evidence type="ECO:0000256" key="8">
    <source>
        <dbReference type="ARBA" id="ARBA00022771"/>
    </source>
</evidence>
<dbReference type="InterPro" id="IPR044600">
    <property type="entry name" value="ATL1/ATL16-like"/>
</dbReference>
<dbReference type="Gramene" id="TraesROB_scaffold_069163_01G000200.1">
    <property type="protein sequence ID" value="TraesROB_scaffold_069163_01G000200.1"/>
    <property type="gene ID" value="TraesROB_scaffold_069163_01G000200"/>
</dbReference>
<evidence type="ECO:0000256" key="1">
    <source>
        <dbReference type="ARBA" id="ARBA00000900"/>
    </source>
</evidence>
<dbReference type="Gramene" id="TraesJAG3D03G01853510.1">
    <property type="protein sequence ID" value="TraesJAG3D03G01853510.1.CDS1"/>
    <property type="gene ID" value="TraesJAG3D03G01853510"/>
</dbReference>
<keyword evidence="6" id="KW-0812">Transmembrane</keyword>
<evidence type="ECO:0000256" key="10">
    <source>
        <dbReference type="ARBA" id="ARBA00022833"/>
    </source>
</evidence>
<dbReference type="SUPFAM" id="SSF57850">
    <property type="entry name" value="RING/U-box"/>
    <property type="match status" value="1"/>
</dbReference>
<feature type="domain" description="RING-type" evidence="14">
    <location>
        <begin position="100"/>
        <end position="142"/>
    </location>
</feature>
<dbReference type="AlphaFoldDB" id="A0A3B6GQ39"/>
<protein>
    <recommendedName>
        <fullName evidence="4">RING-type E3 ubiquitin transferase</fullName>
        <ecNumber evidence="4">2.3.2.27</ecNumber>
    </recommendedName>
</protein>
<dbReference type="STRING" id="4565.A0A3B6GQ39"/>
<dbReference type="Pfam" id="PF13639">
    <property type="entry name" value="zf-RING_2"/>
    <property type="match status" value="1"/>
</dbReference>
<keyword evidence="12" id="KW-0472">Membrane</keyword>
<evidence type="ECO:0000313" key="16">
    <source>
        <dbReference type="Proteomes" id="UP000019116"/>
    </source>
</evidence>
<evidence type="ECO:0000256" key="2">
    <source>
        <dbReference type="ARBA" id="ARBA00004167"/>
    </source>
</evidence>
<dbReference type="InterPro" id="IPR001841">
    <property type="entry name" value="Znf_RING"/>
</dbReference>
<evidence type="ECO:0000256" key="11">
    <source>
        <dbReference type="ARBA" id="ARBA00022989"/>
    </source>
</evidence>
<evidence type="ECO:0000256" key="7">
    <source>
        <dbReference type="ARBA" id="ARBA00022723"/>
    </source>
</evidence>
<dbReference type="GO" id="GO:0061630">
    <property type="term" value="F:ubiquitin protein ligase activity"/>
    <property type="evidence" value="ECO:0007669"/>
    <property type="project" value="UniProtKB-EC"/>
</dbReference>
<dbReference type="Gramene" id="TraesJUL3D03G01862710.1">
    <property type="protein sequence ID" value="TraesJUL3D03G01862710.1.CDS1"/>
    <property type="gene ID" value="TraesJUL3D03G01862710"/>
</dbReference>
<reference evidence="15" key="2">
    <citation type="submission" date="2018-10" db="UniProtKB">
        <authorList>
            <consortium name="EnsemblPlants"/>
        </authorList>
    </citation>
    <scope>IDENTIFICATION</scope>
</reference>
<dbReference type="Gramene" id="TraesCS3D02G147700.1">
    <property type="protein sequence ID" value="TraesCS3D02G147700.1.cds1"/>
    <property type="gene ID" value="TraesCS3D02G147700"/>
</dbReference>
<proteinExistence type="predicted"/>
<dbReference type="SMART" id="SM00184">
    <property type="entry name" value="RING"/>
    <property type="match status" value="1"/>
</dbReference>
<evidence type="ECO:0000256" key="13">
    <source>
        <dbReference type="PROSITE-ProRule" id="PRU00175"/>
    </source>
</evidence>
<reference evidence="15" key="1">
    <citation type="submission" date="2018-08" db="EMBL/GenBank/DDBJ databases">
        <authorList>
            <person name="Rossello M."/>
        </authorList>
    </citation>
    <scope>NUCLEOTIDE SEQUENCE [LARGE SCALE GENOMIC DNA]</scope>
    <source>
        <strain evidence="15">cv. Chinese Spring</strain>
    </source>
</reference>
<dbReference type="Gramene" id="TraesCAD_scaffold_004662_01G000100.1">
    <property type="protein sequence ID" value="TraesCAD_scaffold_004662_01G000100.1"/>
    <property type="gene ID" value="TraesCAD_scaffold_004662_01G000100"/>
</dbReference>
<organism evidence="15">
    <name type="scientific">Triticum aestivum</name>
    <name type="common">Wheat</name>
    <dbReference type="NCBI Taxonomy" id="4565"/>
    <lineage>
        <taxon>Eukaryota</taxon>
        <taxon>Viridiplantae</taxon>
        <taxon>Streptophyta</taxon>
        <taxon>Embryophyta</taxon>
        <taxon>Tracheophyta</taxon>
        <taxon>Spermatophyta</taxon>
        <taxon>Magnoliopsida</taxon>
        <taxon>Liliopsida</taxon>
        <taxon>Poales</taxon>
        <taxon>Poaceae</taxon>
        <taxon>BOP clade</taxon>
        <taxon>Pooideae</taxon>
        <taxon>Triticodae</taxon>
        <taxon>Triticeae</taxon>
        <taxon>Triticinae</taxon>
        <taxon>Triticum</taxon>
    </lineage>
</organism>
<evidence type="ECO:0000256" key="4">
    <source>
        <dbReference type="ARBA" id="ARBA00012483"/>
    </source>
</evidence>
<comment type="pathway">
    <text evidence="3">Protein modification; protein ubiquitination.</text>
</comment>
<dbReference type="PANTHER" id="PTHR46913:SF1">
    <property type="entry name" value="RING-H2 FINGER PROTEIN ATL16"/>
    <property type="match status" value="1"/>
</dbReference>
<dbReference type="GO" id="GO:0016020">
    <property type="term" value="C:membrane"/>
    <property type="evidence" value="ECO:0007669"/>
    <property type="project" value="UniProtKB-SubCell"/>
</dbReference>
<keyword evidence="7" id="KW-0479">Metal-binding</keyword>
<dbReference type="Proteomes" id="UP000019116">
    <property type="component" value="Chromosome 3D"/>
</dbReference>
<dbReference type="SMR" id="A0A3B6GQ39"/>
<dbReference type="Gramene" id="TraesCS3D03G0313900.1">
    <property type="protein sequence ID" value="TraesCS3D03G0313900.1.CDS1"/>
    <property type="gene ID" value="TraesCS3D03G0313900"/>
</dbReference>
<dbReference type="GO" id="GO:0016567">
    <property type="term" value="P:protein ubiquitination"/>
    <property type="evidence" value="ECO:0007669"/>
    <property type="project" value="InterPro"/>
</dbReference>
<dbReference type="Gramene" id="TraesNOR3D03G01871900.1">
    <property type="protein sequence ID" value="TraesNOR3D03G01871900.1.CDS1"/>
    <property type="gene ID" value="TraesNOR3D03G01871900"/>
</dbReference>
<dbReference type="PROSITE" id="PS50089">
    <property type="entry name" value="ZF_RING_2"/>
    <property type="match status" value="1"/>
</dbReference>
<keyword evidence="16" id="KW-1185">Reference proteome</keyword>
<dbReference type="Gramene" id="TraesRN3D0100332900.1">
    <property type="protein sequence ID" value="TraesRN3D0100332900.1"/>
    <property type="gene ID" value="TraesRN3D0100332900"/>
</dbReference>
<comment type="subcellular location">
    <subcellularLocation>
        <location evidence="2">Membrane</location>
        <topology evidence="2">Single-pass membrane protein</topology>
    </subcellularLocation>
</comment>
<keyword evidence="11" id="KW-1133">Transmembrane helix</keyword>